<gene>
    <name evidence="6" type="ORF">G4Y79_01855</name>
</gene>
<evidence type="ECO:0000256" key="3">
    <source>
        <dbReference type="ARBA" id="ARBA00022679"/>
    </source>
</evidence>
<dbReference type="GO" id="GO:0008610">
    <property type="term" value="P:lipid biosynthetic process"/>
    <property type="evidence" value="ECO:0007669"/>
    <property type="project" value="InterPro"/>
</dbReference>
<proteinExistence type="inferred from homology"/>
<sequence length="443" mass="49952">MTENTKSTATGSSSLENILSFMNCLFPEPRNFAIRLWDGTYFGATQPQAFMLAINNAGALRRMFQIPLELSIAEAYIRKDFDIEGDLIVAFQTFETLAKTITAQPLQLLRLRFALPKGEELTQNIERGPAQLAGSQHSRKRDREAIQYHYDVGNDFYALWLDQRMIYSCAYFSTETEDLDTAQEKKLDIICRKLDLKPGETLLDIGCGWGGLIIYAAQKYGVRATGITLSKEQHQLANIRIAAAGLQGTIVKPLDYRDIRGTTFDKIVSIGMFEHVGRQNLPDYFGYAYNLLKPGGLFLNHGISLAANSLQKSSFLATLFDRTIVGSGSFTQRYIFPDGELIPVSEVNIIAEQTGFDIHHVENWRKHYARTLRHWLKRLENHQSEAIQLSSESVYRIWKLYMSMAAYSFDIGNLAVNQTLLSKPDNSARKVAVADAKRCCVAT</sequence>
<organism evidence="6 7">
    <name type="scientific">Phototrophicus methaneseepsis</name>
    <dbReference type="NCBI Taxonomy" id="2710758"/>
    <lineage>
        <taxon>Bacteria</taxon>
        <taxon>Bacillati</taxon>
        <taxon>Chloroflexota</taxon>
        <taxon>Candidatus Thermofontia</taxon>
        <taxon>Phototrophicales</taxon>
        <taxon>Phototrophicaceae</taxon>
        <taxon>Phototrophicus</taxon>
    </lineage>
</organism>
<dbReference type="InterPro" id="IPR029063">
    <property type="entry name" value="SAM-dependent_MTases_sf"/>
</dbReference>
<dbReference type="InterPro" id="IPR003333">
    <property type="entry name" value="CMAS"/>
</dbReference>
<dbReference type="Gene3D" id="3.40.50.150">
    <property type="entry name" value="Vaccinia Virus protein VP39"/>
    <property type="match status" value="1"/>
</dbReference>
<evidence type="ECO:0000313" key="7">
    <source>
        <dbReference type="Proteomes" id="UP000594468"/>
    </source>
</evidence>
<evidence type="ECO:0000256" key="1">
    <source>
        <dbReference type="ARBA" id="ARBA00010815"/>
    </source>
</evidence>
<comment type="similarity">
    <text evidence="1">Belongs to the CFA/CMAS family.</text>
</comment>
<keyword evidence="7" id="KW-1185">Reference proteome</keyword>
<dbReference type="AlphaFoldDB" id="A0A7S8IFN7"/>
<evidence type="ECO:0000256" key="5">
    <source>
        <dbReference type="ARBA" id="ARBA00023098"/>
    </source>
</evidence>
<keyword evidence="4" id="KW-0949">S-adenosyl-L-methionine</keyword>
<accession>A0A7S8IFN7</accession>
<keyword evidence="3 6" id="KW-0808">Transferase</keyword>
<evidence type="ECO:0000313" key="6">
    <source>
        <dbReference type="EMBL" id="QPC83143.1"/>
    </source>
</evidence>
<dbReference type="SUPFAM" id="SSF53335">
    <property type="entry name" value="S-adenosyl-L-methionine-dependent methyltransferases"/>
    <property type="match status" value="1"/>
</dbReference>
<dbReference type="Proteomes" id="UP000594468">
    <property type="component" value="Chromosome"/>
</dbReference>
<dbReference type="Pfam" id="PF02353">
    <property type="entry name" value="CMAS"/>
    <property type="match status" value="1"/>
</dbReference>
<dbReference type="EMBL" id="CP062983">
    <property type="protein sequence ID" value="QPC83143.1"/>
    <property type="molecule type" value="Genomic_DNA"/>
</dbReference>
<evidence type="ECO:0000256" key="4">
    <source>
        <dbReference type="ARBA" id="ARBA00022691"/>
    </source>
</evidence>
<dbReference type="RefSeq" id="WP_195171212.1">
    <property type="nucleotide sequence ID" value="NZ_CP062983.1"/>
</dbReference>
<dbReference type="GO" id="GO:0032259">
    <property type="term" value="P:methylation"/>
    <property type="evidence" value="ECO:0007669"/>
    <property type="project" value="UniProtKB-KW"/>
</dbReference>
<reference evidence="6 7" key="1">
    <citation type="submission" date="2020-02" db="EMBL/GenBank/DDBJ databases">
        <authorList>
            <person name="Zheng R.K."/>
            <person name="Sun C.M."/>
        </authorList>
    </citation>
    <scope>NUCLEOTIDE SEQUENCE [LARGE SCALE GENOMIC DNA]</scope>
    <source>
        <strain evidence="7">rifampicinis</strain>
    </source>
</reference>
<dbReference type="GO" id="GO:0008168">
    <property type="term" value="F:methyltransferase activity"/>
    <property type="evidence" value="ECO:0007669"/>
    <property type="project" value="UniProtKB-KW"/>
</dbReference>
<name>A0A7S8IFN7_9CHLR</name>
<dbReference type="PANTHER" id="PTHR43667:SF1">
    <property type="entry name" value="CYCLOPROPANE-FATTY-ACYL-PHOSPHOLIPID SYNTHASE"/>
    <property type="match status" value="1"/>
</dbReference>
<dbReference type="CDD" id="cd02440">
    <property type="entry name" value="AdoMet_MTases"/>
    <property type="match status" value="1"/>
</dbReference>
<keyword evidence="5" id="KW-0443">Lipid metabolism</keyword>
<protein>
    <submittedName>
        <fullName evidence="6">Class I SAM-dependent methyltransferase</fullName>
    </submittedName>
</protein>
<evidence type="ECO:0000256" key="2">
    <source>
        <dbReference type="ARBA" id="ARBA00022603"/>
    </source>
</evidence>
<dbReference type="PANTHER" id="PTHR43667">
    <property type="entry name" value="CYCLOPROPANE-FATTY-ACYL-PHOSPHOLIPID SYNTHASE"/>
    <property type="match status" value="1"/>
</dbReference>
<dbReference type="PIRSF" id="PIRSF003085">
    <property type="entry name" value="CMAS"/>
    <property type="match status" value="1"/>
</dbReference>
<keyword evidence="2 6" id="KW-0489">Methyltransferase</keyword>
<dbReference type="KEGG" id="pmet:G4Y79_01855"/>
<dbReference type="InterPro" id="IPR050723">
    <property type="entry name" value="CFA/CMAS"/>
</dbReference>